<gene>
    <name evidence="2" type="ORF">Daus18300_007553</name>
</gene>
<evidence type="ECO:0000256" key="1">
    <source>
        <dbReference type="SAM" id="MobiDB-lite"/>
    </source>
</evidence>
<feature type="region of interest" description="Disordered" evidence="1">
    <location>
        <begin position="70"/>
        <end position="101"/>
    </location>
</feature>
<proteinExistence type="predicted"/>
<comment type="caution">
    <text evidence="2">The sequence shown here is derived from an EMBL/GenBank/DDBJ whole genome shotgun (WGS) entry which is preliminary data.</text>
</comment>
<keyword evidence="3" id="KW-1185">Reference proteome</keyword>
<feature type="region of interest" description="Disordered" evidence="1">
    <location>
        <begin position="25"/>
        <end position="51"/>
    </location>
</feature>
<sequence length="101" mass="10483">MIGTRIQGQQPEGFATVVEELSSAAASVEGGLPGAEGELSSAEGGLSSTAAGLEDGLSRASTIKSLSNHSRTFYRRGGPEQTKEIRQENGNLGSNSIFEKK</sequence>
<organism evidence="2 3">
    <name type="scientific">Diaporthe australafricana</name>
    <dbReference type="NCBI Taxonomy" id="127596"/>
    <lineage>
        <taxon>Eukaryota</taxon>
        <taxon>Fungi</taxon>
        <taxon>Dikarya</taxon>
        <taxon>Ascomycota</taxon>
        <taxon>Pezizomycotina</taxon>
        <taxon>Sordariomycetes</taxon>
        <taxon>Sordariomycetidae</taxon>
        <taxon>Diaporthales</taxon>
        <taxon>Diaporthaceae</taxon>
        <taxon>Diaporthe</taxon>
    </lineage>
</organism>
<protein>
    <submittedName>
        <fullName evidence="2">Uncharacterized protein</fullName>
    </submittedName>
</protein>
<name>A0ABR3WM72_9PEZI</name>
<feature type="compositionally biased region" description="Low complexity" evidence="1">
    <location>
        <begin position="35"/>
        <end position="51"/>
    </location>
</feature>
<dbReference type="Proteomes" id="UP001583177">
    <property type="component" value="Unassembled WGS sequence"/>
</dbReference>
<feature type="compositionally biased region" description="Polar residues" evidence="1">
    <location>
        <begin position="88"/>
        <end position="101"/>
    </location>
</feature>
<feature type="compositionally biased region" description="Basic and acidic residues" evidence="1">
    <location>
        <begin position="77"/>
        <end position="87"/>
    </location>
</feature>
<dbReference type="EMBL" id="JAWRVE010000066">
    <property type="protein sequence ID" value="KAL1864751.1"/>
    <property type="molecule type" value="Genomic_DNA"/>
</dbReference>
<reference evidence="2 3" key="1">
    <citation type="journal article" date="2024" name="IMA Fungus">
        <title>IMA Genome - F19 : A genome assembly and annotation guide to empower mycologists, including annotated draft genome sequences of Ceratocystis pirilliformis, Diaporthe australafricana, Fusarium ophioides, Paecilomyces lecythidis, and Sporothrix stenoceras.</title>
        <authorList>
            <person name="Aylward J."/>
            <person name="Wilson A.M."/>
            <person name="Visagie C.M."/>
            <person name="Spraker J."/>
            <person name="Barnes I."/>
            <person name="Buitendag C."/>
            <person name="Ceriani C."/>
            <person name="Del Mar Angel L."/>
            <person name="du Plessis D."/>
            <person name="Fuchs T."/>
            <person name="Gasser K."/>
            <person name="Kramer D."/>
            <person name="Li W."/>
            <person name="Munsamy K."/>
            <person name="Piso A."/>
            <person name="Price J.L."/>
            <person name="Sonnekus B."/>
            <person name="Thomas C."/>
            <person name="van der Nest A."/>
            <person name="van Dijk A."/>
            <person name="van Heerden A."/>
            <person name="van Vuuren N."/>
            <person name="Yilmaz N."/>
            <person name="Duong T.A."/>
            <person name="van der Merwe N.A."/>
            <person name="Wingfield M.J."/>
            <person name="Wingfield B.D."/>
        </authorList>
    </citation>
    <scope>NUCLEOTIDE SEQUENCE [LARGE SCALE GENOMIC DNA]</scope>
    <source>
        <strain evidence="2 3">CMW 18300</strain>
    </source>
</reference>
<evidence type="ECO:0000313" key="2">
    <source>
        <dbReference type="EMBL" id="KAL1864751.1"/>
    </source>
</evidence>
<accession>A0ABR3WM72</accession>
<evidence type="ECO:0000313" key="3">
    <source>
        <dbReference type="Proteomes" id="UP001583177"/>
    </source>
</evidence>